<sequence>MNAIGERYVVTNGEKYYATDSHSGGYPYAEESISGAKVFYKIEQAIDLVIQIYSSKSTFDSFMRDYSSTTPWYVARLVAEPIAGTSYRVTLAEAKELIVTDPAVADIIKGLSKNEAVALLYRLCKSKTFTRVQSNNPKLEIAWRVFRAERMQ</sequence>
<evidence type="ECO:0000313" key="1">
    <source>
        <dbReference type="EMBL" id="QGT55032.1"/>
    </source>
</evidence>
<reference evidence="1 2" key="1">
    <citation type="submission" date="2019-04" db="EMBL/GenBank/DDBJ databases">
        <authorList>
            <person name="Pope W.H."/>
            <person name="Garlena R.A."/>
            <person name="Russell D.A."/>
            <person name="Jacobs-Sera D."/>
            <person name="Hatfull G.F."/>
        </authorList>
    </citation>
    <scope>NUCLEOTIDE SEQUENCE [LARGE SCALE GENOMIC DNA]</scope>
</reference>
<keyword evidence="2" id="KW-1185">Reference proteome</keyword>
<evidence type="ECO:0000313" key="2">
    <source>
        <dbReference type="Proteomes" id="UP000423482"/>
    </source>
</evidence>
<dbReference type="RefSeq" id="YP_010648919.1">
    <property type="nucleotide sequence ID" value="NC_070763.1"/>
</dbReference>
<gene>
    <name evidence="1" type="primary">39</name>
    <name evidence="1" type="ORF">SEA_FORZA_39</name>
</gene>
<dbReference type="Proteomes" id="UP000423482">
    <property type="component" value="Segment"/>
</dbReference>
<protein>
    <submittedName>
        <fullName evidence="1">Uncharacterized protein</fullName>
    </submittedName>
</protein>
<dbReference type="KEGG" id="vg:77924407"/>
<proteinExistence type="predicted"/>
<name>A0A650FAW5_9CAUD</name>
<accession>A0A650FAW5</accession>
<dbReference type="GeneID" id="77924407"/>
<organism evidence="1 2">
    <name type="scientific">Gordonia phage Forza</name>
    <dbReference type="NCBI Taxonomy" id="2571247"/>
    <lineage>
        <taxon>Viruses</taxon>
        <taxon>Duplodnaviria</taxon>
        <taxon>Heunggongvirae</taxon>
        <taxon>Uroviricota</taxon>
        <taxon>Caudoviricetes</taxon>
        <taxon>Forzavirus</taxon>
        <taxon>Forzavirus forza</taxon>
    </lineage>
</organism>
<dbReference type="EMBL" id="MK814760">
    <property type="protein sequence ID" value="QGT55032.1"/>
    <property type="molecule type" value="Genomic_DNA"/>
</dbReference>